<dbReference type="AlphaFoldDB" id="A0A7W3JQY4"/>
<dbReference type="RefSeq" id="WP_167049205.1">
    <property type="nucleotide sequence ID" value="NZ_JAAOZB010000002.1"/>
</dbReference>
<dbReference type="PANTHER" id="PTHR30055">
    <property type="entry name" value="HTH-TYPE TRANSCRIPTIONAL REGULATOR RUTR"/>
    <property type="match status" value="1"/>
</dbReference>
<comment type="caution">
    <text evidence="6">The sequence shown here is derived from an EMBL/GenBank/DDBJ whole genome shotgun (WGS) entry which is preliminary data.</text>
</comment>
<evidence type="ECO:0000313" key="7">
    <source>
        <dbReference type="Proteomes" id="UP000526083"/>
    </source>
</evidence>
<protein>
    <submittedName>
        <fullName evidence="6">AcrR family transcriptional regulator</fullName>
    </submittedName>
</protein>
<name>A0A7W3JQY4_9MICO</name>
<keyword evidence="2 4" id="KW-0238">DNA-binding</keyword>
<feature type="DNA-binding region" description="H-T-H motif" evidence="4">
    <location>
        <begin position="28"/>
        <end position="47"/>
    </location>
</feature>
<dbReference type="InterPro" id="IPR009057">
    <property type="entry name" value="Homeodomain-like_sf"/>
</dbReference>
<evidence type="ECO:0000313" key="6">
    <source>
        <dbReference type="EMBL" id="MBA8817404.1"/>
    </source>
</evidence>
<dbReference type="PRINTS" id="PR00455">
    <property type="entry name" value="HTHTETR"/>
</dbReference>
<proteinExistence type="predicted"/>
<dbReference type="PANTHER" id="PTHR30055:SF234">
    <property type="entry name" value="HTH-TYPE TRANSCRIPTIONAL REGULATOR BETI"/>
    <property type="match status" value="1"/>
</dbReference>
<evidence type="ECO:0000256" key="1">
    <source>
        <dbReference type="ARBA" id="ARBA00023015"/>
    </source>
</evidence>
<dbReference type="InterPro" id="IPR050109">
    <property type="entry name" value="HTH-type_TetR-like_transc_reg"/>
</dbReference>
<dbReference type="GO" id="GO:0000976">
    <property type="term" value="F:transcription cis-regulatory region binding"/>
    <property type="evidence" value="ECO:0007669"/>
    <property type="project" value="TreeGrafter"/>
</dbReference>
<dbReference type="Gene3D" id="1.10.357.10">
    <property type="entry name" value="Tetracycline Repressor, domain 2"/>
    <property type="match status" value="1"/>
</dbReference>
<dbReference type="Pfam" id="PF00440">
    <property type="entry name" value="TetR_N"/>
    <property type="match status" value="1"/>
</dbReference>
<accession>A0A7W3JQY4</accession>
<feature type="domain" description="HTH tetR-type" evidence="5">
    <location>
        <begin position="5"/>
        <end position="65"/>
    </location>
</feature>
<keyword evidence="3" id="KW-0804">Transcription</keyword>
<keyword evidence="7" id="KW-1185">Reference proteome</keyword>
<evidence type="ECO:0000256" key="2">
    <source>
        <dbReference type="ARBA" id="ARBA00023125"/>
    </source>
</evidence>
<dbReference type="PROSITE" id="PS50977">
    <property type="entry name" value="HTH_TETR_2"/>
    <property type="match status" value="1"/>
</dbReference>
<reference evidence="6 7" key="1">
    <citation type="submission" date="2020-07" db="EMBL/GenBank/DDBJ databases">
        <title>Sequencing the genomes of 1000 actinobacteria strains.</title>
        <authorList>
            <person name="Klenk H.-P."/>
        </authorList>
    </citation>
    <scope>NUCLEOTIDE SEQUENCE [LARGE SCALE GENOMIC DNA]</scope>
    <source>
        <strain evidence="6 7">DSM 27576</strain>
    </source>
</reference>
<dbReference type="EMBL" id="JACGWY010000006">
    <property type="protein sequence ID" value="MBA8817404.1"/>
    <property type="molecule type" value="Genomic_DNA"/>
</dbReference>
<dbReference type="Proteomes" id="UP000526083">
    <property type="component" value="Unassembled WGS sequence"/>
</dbReference>
<dbReference type="GO" id="GO:0003700">
    <property type="term" value="F:DNA-binding transcription factor activity"/>
    <property type="evidence" value="ECO:0007669"/>
    <property type="project" value="TreeGrafter"/>
</dbReference>
<gene>
    <name evidence="6" type="ORF">FHX48_002503</name>
</gene>
<keyword evidence="1" id="KW-0805">Transcription regulation</keyword>
<sequence length="181" mass="19585">MSRPPRARETVLDAFEQVVRSDGERGATMDAVARVAGVSKGGLLYHFASKDALENGVIERMEERAVLDVEQIVAASDGPVAAFMRSSIMTDSPLDRSIIAVSRLAQNGHPLATDALRRVRDMWEGAIRPHVRDESALQLVMLVSDGLYFNNALTVGALPGPKFDEPELAALIALVEHSTHA</sequence>
<dbReference type="InterPro" id="IPR001647">
    <property type="entry name" value="HTH_TetR"/>
</dbReference>
<evidence type="ECO:0000259" key="5">
    <source>
        <dbReference type="PROSITE" id="PS50977"/>
    </source>
</evidence>
<evidence type="ECO:0000256" key="3">
    <source>
        <dbReference type="ARBA" id="ARBA00023163"/>
    </source>
</evidence>
<evidence type="ECO:0000256" key="4">
    <source>
        <dbReference type="PROSITE-ProRule" id="PRU00335"/>
    </source>
</evidence>
<dbReference type="SUPFAM" id="SSF46689">
    <property type="entry name" value="Homeodomain-like"/>
    <property type="match status" value="1"/>
</dbReference>
<organism evidence="6 7">
    <name type="scientific">Microbacterium halimionae</name>
    <dbReference type="NCBI Taxonomy" id="1526413"/>
    <lineage>
        <taxon>Bacteria</taxon>
        <taxon>Bacillati</taxon>
        <taxon>Actinomycetota</taxon>
        <taxon>Actinomycetes</taxon>
        <taxon>Micrococcales</taxon>
        <taxon>Microbacteriaceae</taxon>
        <taxon>Microbacterium</taxon>
    </lineage>
</organism>